<evidence type="ECO:0000313" key="2">
    <source>
        <dbReference type="Proteomes" id="UP000661507"/>
    </source>
</evidence>
<accession>A0A917KKV4</accession>
<evidence type="ECO:0008006" key="3">
    <source>
        <dbReference type="Google" id="ProtNLM"/>
    </source>
</evidence>
<dbReference type="AlphaFoldDB" id="A0A917KKV4"/>
<comment type="caution">
    <text evidence="1">The sequence shown here is derived from an EMBL/GenBank/DDBJ whole genome shotgun (WGS) entry which is preliminary data.</text>
</comment>
<gene>
    <name evidence="1" type="ORF">GCM10011320_25240</name>
</gene>
<reference evidence="1" key="2">
    <citation type="submission" date="2020-09" db="EMBL/GenBank/DDBJ databases">
        <authorList>
            <person name="Sun Q."/>
            <person name="Zhou Y."/>
        </authorList>
    </citation>
    <scope>NUCLEOTIDE SEQUENCE</scope>
    <source>
        <strain evidence="1">CGMCC 1.3617</strain>
    </source>
</reference>
<reference evidence="1" key="1">
    <citation type="journal article" date="2014" name="Int. J. Syst. Evol. Microbiol.">
        <title>Complete genome sequence of Corynebacterium casei LMG S-19264T (=DSM 44701T), isolated from a smear-ripened cheese.</title>
        <authorList>
            <consortium name="US DOE Joint Genome Institute (JGI-PGF)"/>
            <person name="Walter F."/>
            <person name="Albersmeier A."/>
            <person name="Kalinowski J."/>
            <person name="Ruckert C."/>
        </authorList>
    </citation>
    <scope>NUCLEOTIDE SEQUENCE</scope>
    <source>
        <strain evidence="1">CGMCC 1.3617</strain>
    </source>
</reference>
<protein>
    <recommendedName>
        <fullName evidence="3">DUF4276 family protein</fullName>
    </recommendedName>
</protein>
<dbReference type="RefSeq" id="WP_188967398.1">
    <property type="nucleotide sequence ID" value="NZ_BMKW01000005.1"/>
</dbReference>
<organism evidence="1 2">
    <name type="scientific">Neoroseomonas lacus</name>
    <dbReference type="NCBI Taxonomy" id="287609"/>
    <lineage>
        <taxon>Bacteria</taxon>
        <taxon>Pseudomonadati</taxon>
        <taxon>Pseudomonadota</taxon>
        <taxon>Alphaproteobacteria</taxon>
        <taxon>Acetobacterales</taxon>
        <taxon>Acetobacteraceae</taxon>
        <taxon>Neoroseomonas</taxon>
    </lineage>
</organism>
<dbReference type="Proteomes" id="UP000661507">
    <property type="component" value="Unassembled WGS sequence"/>
</dbReference>
<sequence>MSYLSWAALYEGATDSAYFEVMLYRFMEDIVRTQGTRPIDLPAVPAWTFKRTDVQHMAAEICAARDAFHILFVHADMGGRGLQNSVEQRSTSICVEAQRLCGFPLGRCITITPRHEVESWILADSGAVTAALGYTGSAESLGLPTNARAAERIIDPKALLAGAARQVRGRRRPFIAEELYSAIAQRQNFSELRHAVTFQEFEQRLILALRDLGYI</sequence>
<evidence type="ECO:0000313" key="1">
    <source>
        <dbReference type="EMBL" id="GGJ16761.1"/>
    </source>
</evidence>
<dbReference type="EMBL" id="BMKW01000005">
    <property type="protein sequence ID" value="GGJ16761.1"/>
    <property type="molecule type" value="Genomic_DNA"/>
</dbReference>
<proteinExistence type="predicted"/>
<keyword evidence="2" id="KW-1185">Reference proteome</keyword>
<name>A0A917KKV4_9PROT</name>